<name>A0A7D4Q464_9SPHI</name>
<feature type="coiled-coil region" evidence="11">
    <location>
        <begin position="274"/>
        <end position="327"/>
    </location>
</feature>
<keyword evidence="8 12" id="KW-1133">Transmembrane helix</keyword>
<dbReference type="InterPro" id="IPR005467">
    <property type="entry name" value="His_kinase_dom"/>
</dbReference>
<dbReference type="GO" id="GO:0005886">
    <property type="term" value="C:plasma membrane"/>
    <property type="evidence" value="ECO:0007669"/>
    <property type="project" value="UniProtKB-SubCell"/>
</dbReference>
<dbReference type="KEGG" id="mmab:HQ865_24280"/>
<evidence type="ECO:0000256" key="11">
    <source>
        <dbReference type="SAM" id="Coils"/>
    </source>
</evidence>
<dbReference type="Pfam" id="PF13181">
    <property type="entry name" value="TPR_8"/>
    <property type="match status" value="1"/>
</dbReference>
<sequence>MAQQTVTQLHARLASGADSDKIQTCLAISKIYAEAQPDSAVDYCNRAMRLAQKQNNRRDEALILLELGRINELHHHADLARRFTNEALSIFRTLHQPDGIAMAYDQLGLLDGLQKDITSATTDMAKAMKFYEDSHDTSGILETYHGMGAVYEQKGEIEKALTYYLRALVQYEHRAIKPEAYFVLLERIGHLYVQKGDSKTALRYLEEGVRNSNIQKDRDTEITLLDEEGKVFEKEGERVRALSAYKQALQEAKKYNRPQEEAQALINIAGILKKQNAQQSLADLKQALKIASDLHQPKLEANIYQALASVYQQQKDYKEAMEALEEHHRLLDSLLGADTTKDIAELDSSYALESQREKVGQLQQVNKKESNEISLGIVILAAALVILVLLYFYARKVNRLNRELQASNKIKDTLFSVIGHDLKGPAGSAAQLFGMMEDGDFSEEELRVMLSELRAQTTASFDLLNSLFEWGRSQLQGVRVQPEVLNSKSIINKNITLLSQQAGLKNINITDDTPADTKVFADPNHFDFIIRNLLSNAIKFTYIGGHIFISSTENDKEMIFGVRDTGIGISELQQKAFLKSNLSVSFGTGGEKGSGLGLLLIKEFMIANHGRIWLQSKEGEGTTFYFSFPKK</sequence>
<keyword evidence="15" id="KW-1185">Reference proteome</keyword>
<dbReference type="SUPFAM" id="SSF48452">
    <property type="entry name" value="TPR-like"/>
    <property type="match status" value="2"/>
</dbReference>
<dbReference type="Gene3D" id="1.10.287.130">
    <property type="match status" value="1"/>
</dbReference>
<dbReference type="RefSeq" id="WP_173417392.1">
    <property type="nucleotide sequence ID" value="NZ_CP054139.1"/>
</dbReference>
<evidence type="ECO:0000256" key="8">
    <source>
        <dbReference type="ARBA" id="ARBA00022989"/>
    </source>
</evidence>
<dbReference type="GO" id="GO:0016036">
    <property type="term" value="P:cellular response to phosphate starvation"/>
    <property type="evidence" value="ECO:0007669"/>
    <property type="project" value="TreeGrafter"/>
</dbReference>
<evidence type="ECO:0000256" key="9">
    <source>
        <dbReference type="ARBA" id="ARBA00023136"/>
    </source>
</evidence>
<dbReference type="SUPFAM" id="SSF47384">
    <property type="entry name" value="Homodimeric domain of signal transducing histidine kinase"/>
    <property type="match status" value="1"/>
</dbReference>
<dbReference type="EC" id="2.7.13.3" evidence="3"/>
<dbReference type="InterPro" id="IPR036890">
    <property type="entry name" value="HATPase_C_sf"/>
</dbReference>
<dbReference type="Proteomes" id="UP000505355">
    <property type="component" value="Chromosome"/>
</dbReference>
<dbReference type="EMBL" id="CP054139">
    <property type="protein sequence ID" value="QKJ32746.1"/>
    <property type="molecule type" value="Genomic_DNA"/>
</dbReference>
<comment type="catalytic activity">
    <reaction evidence="1">
        <text>ATP + protein L-histidine = ADP + protein N-phospho-L-histidine.</text>
        <dbReference type="EC" id="2.7.13.3"/>
    </reaction>
</comment>
<dbReference type="InterPro" id="IPR019734">
    <property type="entry name" value="TPR_rpt"/>
</dbReference>
<dbReference type="InterPro" id="IPR036097">
    <property type="entry name" value="HisK_dim/P_sf"/>
</dbReference>
<evidence type="ECO:0000256" key="2">
    <source>
        <dbReference type="ARBA" id="ARBA00004651"/>
    </source>
</evidence>
<evidence type="ECO:0000256" key="6">
    <source>
        <dbReference type="ARBA" id="ARBA00022692"/>
    </source>
</evidence>
<evidence type="ECO:0000313" key="15">
    <source>
        <dbReference type="Proteomes" id="UP000505355"/>
    </source>
</evidence>
<dbReference type="GO" id="GO:0004721">
    <property type="term" value="F:phosphoprotein phosphatase activity"/>
    <property type="evidence" value="ECO:0007669"/>
    <property type="project" value="TreeGrafter"/>
</dbReference>
<keyword evidence="9 12" id="KW-0472">Membrane</keyword>
<dbReference type="AlphaFoldDB" id="A0A7D4Q464"/>
<reference evidence="14 15" key="1">
    <citation type="submission" date="2020-05" db="EMBL/GenBank/DDBJ databases">
        <title>Mucilaginibacter mali sp. nov.</title>
        <authorList>
            <person name="Kim H.S."/>
            <person name="Lee K.C."/>
            <person name="Suh M.K."/>
            <person name="Kim J.-S."/>
            <person name="Han K.-I."/>
            <person name="Eom M.K."/>
            <person name="Shin Y.K."/>
            <person name="Lee J.-S."/>
        </authorList>
    </citation>
    <scope>NUCLEOTIDE SEQUENCE [LARGE SCALE GENOMIC DNA]</scope>
    <source>
        <strain evidence="14 15">G2-14</strain>
    </source>
</reference>
<evidence type="ECO:0000313" key="14">
    <source>
        <dbReference type="EMBL" id="QKJ32746.1"/>
    </source>
</evidence>
<evidence type="ECO:0000256" key="4">
    <source>
        <dbReference type="ARBA" id="ARBA00022475"/>
    </source>
</evidence>
<dbReference type="SMART" id="SM00028">
    <property type="entry name" value="TPR"/>
    <property type="match status" value="6"/>
</dbReference>
<keyword evidence="4" id="KW-1003">Cell membrane</keyword>
<gene>
    <name evidence="14" type="ORF">HQ865_24280</name>
</gene>
<dbReference type="Gene3D" id="3.30.565.10">
    <property type="entry name" value="Histidine kinase-like ATPase, C-terminal domain"/>
    <property type="match status" value="1"/>
</dbReference>
<dbReference type="PRINTS" id="PR00344">
    <property type="entry name" value="BCTRLSENSOR"/>
</dbReference>
<evidence type="ECO:0000256" key="1">
    <source>
        <dbReference type="ARBA" id="ARBA00000085"/>
    </source>
</evidence>
<protein>
    <recommendedName>
        <fullName evidence="3">histidine kinase</fullName>
        <ecNumber evidence="3">2.7.13.3</ecNumber>
    </recommendedName>
</protein>
<dbReference type="PANTHER" id="PTHR45453:SF2">
    <property type="entry name" value="HISTIDINE KINASE"/>
    <property type="match status" value="1"/>
</dbReference>
<evidence type="ECO:0000256" key="3">
    <source>
        <dbReference type="ARBA" id="ARBA00012438"/>
    </source>
</evidence>
<keyword evidence="10" id="KW-0802">TPR repeat</keyword>
<dbReference type="SMART" id="SM00387">
    <property type="entry name" value="HATPase_c"/>
    <property type="match status" value="1"/>
</dbReference>
<dbReference type="PROSITE" id="PS50109">
    <property type="entry name" value="HIS_KIN"/>
    <property type="match status" value="1"/>
</dbReference>
<feature type="transmembrane region" description="Helical" evidence="12">
    <location>
        <begin position="373"/>
        <end position="394"/>
    </location>
</feature>
<dbReference type="GO" id="GO:0000155">
    <property type="term" value="F:phosphorelay sensor kinase activity"/>
    <property type="evidence" value="ECO:0007669"/>
    <property type="project" value="InterPro"/>
</dbReference>
<dbReference type="SUPFAM" id="SSF55874">
    <property type="entry name" value="ATPase domain of HSP90 chaperone/DNA topoisomerase II/histidine kinase"/>
    <property type="match status" value="1"/>
</dbReference>
<evidence type="ECO:0000259" key="13">
    <source>
        <dbReference type="PROSITE" id="PS50109"/>
    </source>
</evidence>
<dbReference type="PROSITE" id="PS50005">
    <property type="entry name" value="TPR"/>
    <property type="match status" value="1"/>
</dbReference>
<dbReference type="InterPro" id="IPR004358">
    <property type="entry name" value="Sig_transdc_His_kin-like_C"/>
</dbReference>
<evidence type="ECO:0000256" key="12">
    <source>
        <dbReference type="SAM" id="Phobius"/>
    </source>
</evidence>
<evidence type="ECO:0000256" key="7">
    <source>
        <dbReference type="ARBA" id="ARBA00022777"/>
    </source>
</evidence>
<proteinExistence type="predicted"/>
<feature type="domain" description="Histidine kinase" evidence="13">
    <location>
        <begin position="417"/>
        <end position="631"/>
    </location>
</feature>
<evidence type="ECO:0000256" key="10">
    <source>
        <dbReference type="PROSITE-ProRule" id="PRU00339"/>
    </source>
</evidence>
<dbReference type="InterPro" id="IPR050351">
    <property type="entry name" value="BphY/WalK/GraS-like"/>
</dbReference>
<dbReference type="Pfam" id="PF13424">
    <property type="entry name" value="TPR_12"/>
    <property type="match status" value="1"/>
</dbReference>
<comment type="subcellular location">
    <subcellularLocation>
        <location evidence="2">Cell membrane</location>
        <topology evidence="2">Multi-pass membrane protein</topology>
    </subcellularLocation>
</comment>
<accession>A0A7D4Q464</accession>
<organism evidence="14 15">
    <name type="scientific">Mucilaginibacter mali</name>
    <dbReference type="NCBI Taxonomy" id="2740462"/>
    <lineage>
        <taxon>Bacteria</taxon>
        <taxon>Pseudomonadati</taxon>
        <taxon>Bacteroidota</taxon>
        <taxon>Sphingobacteriia</taxon>
        <taxon>Sphingobacteriales</taxon>
        <taxon>Sphingobacteriaceae</taxon>
        <taxon>Mucilaginibacter</taxon>
    </lineage>
</organism>
<dbReference type="Gene3D" id="1.25.40.10">
    <property type="entry name" value="Tetratricopeptide repeat domain"/>
    <property type="match status" value="2"/>
</dbReference>
<dbReference type="Pfam" id="PF02518">
    <property type="entry name" value="HATPase_c"/>
    <property type="match status" value="1"/>
</dbReference>
<keyword evidence="11" id="KW-0175">Coiled coil</keyword>
<dbReference type="PANTHER" id="PTHR45453">
    <property type="entry name" value="PHOSPHATE REGULON SENSOR PROTEIN PHOR"/>
    <property type="match status" value="1"/>
</dbReference>
<dbReference type="InterPro" id="IPR011990">
    <property type="entry name" value="TPR-like_helical_dom_sf"/>
</dbReference>
<evidence type="ECO:0000256" key="5">
    <source>
        <dbReference type="ARBA" id="ARBA00022679"/>
    </source>
</evidence>
<dbReference type="InterPro" id="IPR003594">
    <property type="entry name" value="HATPase_dom"/>
</dbReference>
<keyword evidence="5" id="KW-0808">Transferase</keyword>
<feature type="repeat" description="TPR" evidence="10">
    <location>
        <begin position="141"/>
        <end position="174"/>
    </location>
</feature>
<keyword evidence="7 14" id="KW-0418">Kinase</keyword>
<keyword evidence="6 12" id="KW-0812">Transmembrane</keyword>